<feature type="compositionally biased region" description="Basic and acidic residues" evidence="1">
    <location>
        <begin position="281"/>
        <end position="296"/>
    </location>
</feature>
<name>A0AAD6HI94_9EURO</name>
<feature type="region of interest" description="Disordered" evidence="1">
    <location>
        <begin position="316"/>
        <end position="336"/>
    </location>
</feature>
<feature type="region of interest" description="Disordered" evidence="1">
    <location>
        <begin position="231"/>
        <end position="255"/>
    </location>
</feature>
<reference evidence="2" key="2">
    <citation type="submission" date="2023-01" db="EMBL/GenBank/DDBJ databases">
        <authorList>
            <person name="Petersen C."/>
        </authorList>
    </citation>
    <scope>NUCLEOTIDE SEQUENCE</scope>
    <source>
        <strain evidence="2">IBT 17514</strain>
    </source>
</reference>
<accession>A0AAD6HI94</accession>
<evidence type="ECO:0000256" key="1">
    <source>
        <dbReference type="SAM" id="MobiDB-lite"/>
    </source>
</evidence>
<keyword evidence="3" id="KW-1185">Reference proteome</keyword>
<dbReference type="EMBL" id="JAQJAN010000011">
    <property type="protein sequence ID" value="KAJ5719239.1"/>
    <property type="molecule type" value="Genomic_DNA"/>
</dbReference>
<feature type="region of interest" description="Disordered" evidence="1">
    <location>
        <begin position="1"/>
        <end position="175"/>
    </location>
</feature>
<protein>
    <submittedName>
        <fullName evidence="2">Uncharacterized protein</fullName>
    </submittedName>
</protein>
<evidence type="ECO:0000313" key="2">
    <source>
        <dbReference type="EMBL" id="KAJ5719239.1"/>
    </source>
</evidence>
<comment type="caution">
    <text evidence="2">The sequence shown here is derived from an EMBL/GenBank/DDBJ whole genome shotgun (WGS) entry which is preliminary data.</text>
</comment>
<organism evidence="2 3">
    <name type="scientific">Penicillium malachiteum</name>
    <dbReference type="NCBI Taxonomy" id="1324776"/>
    <lineage>
        <taxon>Eukaryota</taxon>
        <taxon>Fungi</taxon>
        <taxon>Dikarya</taxon>
        <taxon>Ascomycota</taxon>
        <taxon>Pezizomycotina</taxon>
        <taxon>Eurotiomycetes</taxon>
        <taxon>Eurotiomycetidae</taxon>
        <taxon>Eurotiales</taxon>
        <taxon>Aspergillaceae</taxon>
        <taxon>Penicillium</taxon>
    </lineage>
</organism>
<dbReference type="Proteomes" id="UP001215712">
    <property type="component" value="Unassembled WGS sequence"/>
</dbReference>
<reference evidence="2" key="1">
    <citation type="journal article" date="2023" name="IMA Fungus">
        <title>Comparative genomic study of the Penicillium genus elucidates a diverse pangenome and 15 lateral gene transfer events.</title>
        <authorList>
            <person name="Petersen C."/>
            <person name="Sorensen T."/>
            <person name="Nielsen M.R."/>
            <person name="Sondergaard T.E."/>
            <person name="Sorensen J.L."/>
            <person name="Fitzpatrick D.A."/>
            <person name="Frisvad J.C."/>
            <person name="Nielsen K.L."/>
        </authorList>
    </citation>
    <scope>NUCLEOTIDE SEQUENCE</scope>
    <source>
        <strain evidence="2">IBT 17514</strain>
    </source>
</reference>
<sequence>MPRRNHGSDASPTPAARRRPLPLAYPQADHPMSLRDRVGEPQFRTPLPPQRTSPRRERQTEPSPEVPQGSSPEGSEMAGPGSSRGSEGSQWEPFLNSPIAPRGNRVWESRGGLNHGEPFEIWEDDPEAESPHPPSPPLPTDREEEKENLFLTSSDYDSDGEQRENGPRRQNIDFDVLNDRRIDAYGPPMPSRVFNQLTLDSEGNVVRHTPPRRNPVPLEFVRPAVRIEILEDNENDDDENDENDENADPADEPMDMWDESLEENQIRELEELTDVHVRAHDQRQAQDRHEPMRDSDNIQGPASLYLEARRITMYQRQQARRRNRDIVDYGDEDEDL</sequence>
<feature type="compositionally biased region" description="Basic and acidic residues" evidence="1">
    <location>
        <begin position="160"/>
        <end position="175"/>
    </location>
</feature>
<feature type="region of interest" description="Disordered" evidence="1">
    <location>
        <begin position="281"/>
        <end position="300"/>
    </location>
</feature>
<dbReference type="AlphaFoldDB" id="A0AAD6HI94"/>
<gene>
    <name evidence="2" type="ORF">N7493_007694</name>
</gene>
<proteinExistence type="predicted"/>
<evidence type="ECO:0000313" key="3">
    <source>
        <dbReference type="Proteomes" id="UP001215712"/>
    </source>
</evidence>